<evidence type="ECO:0000256" key="15">
    <source>
        <dbReference type="SAM" id="MobiDB-lite"/>
    </source>
</evidence>
<dbReference type="InterPro" id="IPR010255">
    <property type="entry name" value="Haem_peroxidase_sf"/>
</dbReference>
<keyword evidence="9 14" id="KW-0560">Oxidoreductase</keyword>
<accession>A0ABR3FV65</accession>
<keyword evidence="5" id="KW-0349">Heme</keyword>
<comment type="subcellular location">
    <subcellularLocation>
        <location evidence="1">Secreted</location>
    </subcellularLocation>
</comment>
<dbReference type="Gene3D" id="1.10.520.10">
    <property type="match status" value="1"/>
</dbReference>
<evidence type="ECO:0000256" key="12">
    <source>
        <dbReference type="ARBA" id="ARBA00023180"/>
    </source>
</evidence>
<evidence type="ECO:0000256" key="8">
    <source>
        <dbReference type="ARBA" id="ARBA00022837"/>
    </source>
</evidence>
<keyword evidence="13" id="KW-0376">Hydrogen peroxide</keyword>
<evidence type="ECO:0000256" key="9">
    <source>
        <dbReference type="ARBA" id="ARBA00023002"/>
    </source>
</evidence>
<dbReference type="InterPro" id="IPR001621">
    <property type="entry name" value="Ligninase"/>
</dbReference>
<evidence type="ECO:0000256" key="7">
    <source>
        <dbReference type="ARBA" id="ARBA00022729"/>
    </source>
</evidence>
<keyword evidence="7 14" id="KW-0732">Signal</keyword>
<dbReference type="PANTHER" id="PTHR31356">
    <property type="entry name" value="THYLAKOID LUMENAL 29 KDA PROTEIN, CHLOROPLASTIC-RELATED"/>
    <property type="match status" value="1"/>
</dbReference>
<proteinExistence type="inferred from homology"/>
<feature type="domain" description="Plant heme peroxidase family profile" evidence="16">
    <location>
        <begin position="72"/>
        <end position="346"/>
    </location>
</feature>
<comment type="cofactor">
    <cofactor evidence="14">
        <name>Ca(2+)</name>
        <dbReference type="ChEBI" id="CHEBI:29108"/>
    </cofactor>
    <text evidence="14">Binds 2 calcium ions per subunit.</text>
</comment>
<dbReference type="PRINTS" id="PR00462">
    <property type="entry name" value="LIGNINASE"/>
</dbReference>
<feature type="chain" id="PRO_5044974634" description="Peroxidase" evidence="14">
    <location>
        <begin position="23"/>
        <end position="366"/>
    </location>
</feature>
<dbReference type="GO" id="GO:0016689">
    <property type="term" value="F:manganese peroxidase activity"/>
    <property type="evidence" value="ECO:0007669"/>
    <property type="project" value="UniProtKB-EC"/>
</dbReference>
<evidence type="ECO:0000256" key="1">
    <source>
        <dbReference type="ARBA" id="ARBA00004613"/>
    </source>
</evidence>
<name>A0ABR3FV65_9AGAR</name>
<keyword evidence="3" id="KW-0964">Secreted</keyword>
<sequence length="366" mass="38256">MVLKTFSTLLLTTLTLTQPSRAGVSRPRAVTCPDGKNSASNEACCALFPIVDVLQQKFFDGGECGEEAHESLRLTFHDAIAFSPNNGGGGADGSILDFPEELDIPANNGLKDIIDAQNQFMADNNITISTGDFVQLAGAVGLSNCAGAPRVNYFFGRQKAVAAAPNIGLVPEPTDSVTAIIDRFADAGLSSDELVALLASHSVAAADHVDPAVPGSPFDSTPADFDSQFFIETQMKGTTVPGTANLTANGEALAPIKGEIRIQSDEALARADPRTSCQWQSFVDNQAKMQNEFKAAMLKLSLLGQDKSKLIDCSDVIPVPAPLATKPHLPAGSSLDDVEQACKDTPFPSLSADPGSATTVAPVPPS</sequence>
<dbReference type="PANTHER" id="PTHR31356:SF66">
    <property type="entry name" value="CATALASE-PEROXIDASE"/>
    <property type="match status" value="1"/>
</dbReference>
<dbReference type="PROSITE" id="PS00436">
    <property type="entry name" value="PEROXIDASE_2"/>
    <property type="match status" value="1"/>
</dbReference>
<evidence type="ECO:0000313" key="17">
    <source>
        <dbReference type="EMBL" id="KAL0579393.1"/>
    </source>
</evidence>
<keyword evidence="11" id="KW-1015">Disulfide bond</keyword>
<keyword evidence="10" id="KW-0408">Iron</keyword>
<dbReference type="InterPro" id="IPR024589">
    <property type="entry name" value="Ligninase_C"/>
</dbReference>
<comment type="similarity">
    <text evidence="2 14">Belongs to the peroxidase family. Ligninase subfamily.</text>
</comment>
<dbReference type="PROSITE" id="PS00435">
    <property type="entry name" value="PEROXIDASE_1"/>
    <property type="match status" value="1"/>
</dbReference>
<dbReference type="InterPro" id="IPR002016">
    <property type="entry name" value="Haem_peroxidase"/>
</dbReference>
<evidence type="ECO:0000256" key="5">
    <source>
        <dbReference type="ARBA" id="ARBA00022617"/>
    </source>
</evidence>
<dbReference type="Pfam" id="PF00141">
    <property type="entry name" value="peroxidase"/>
    <property type="match status" value="1"/>
</dbReference>
<dbReference type="EC" id="1.11.1.-" evidence="14"/>
<gene>
    <name evidence="17" type="primary">GP1_2</name>
    <name evidence="17" type="ORF">V5O48_002618</name>
</gene>
<evidence type="ECO:0000256" key="3">
    <source>
        <dbReference type="ARBA" id="ARBA00022525"/>
    </source>
</evidence>
<keyword evidence="8 14" id="KW-0106">Calcium</keyword>
<dbReference type="InterPro" id="IPR044831">
    <property type="entry name" value="Ccp1-like"/>
</dbReference>
<evidence type="ECO:0000256" key="14">
    <source>
        <dbReference type="RuleBase" id="RU363051"/>
    </source>
</evidence>
<keyword evidence="4 14" id="KW-0575">Peroxidase</keyword>
<evidence type="ECO:0000256" key="2">
    <source>
        <dbReference type="ARBA" id="ARBA00006089"/>
    </source>
</evidence>
<evidence type="ECO:0000256" key="6">
    <source>
        <dbReference type="ARBA" id="ARBA00022723"/>
    </source>
</evidence>
<evidence type="ECO:0000256" key="11">
    <source>
        <dbReference type="ARBA" id="ARBA00023157"/>
    </source>
</evidence>
<organism evidence="17 18">
    <name type="scientific">Marasmius crinis-equi</name>
    <dbReference type="NCBI Taxonomy" id="585013"/>
    <lineage>
        <taxon>Eukaryota</taxon>
        <taxon>Fungi</taxon>
        <taxon>Dikarya</taxon>
        <taxon>Basidiomycota</taxon>
        <taxon>Agaricomycotina</taxon>
        <taxon>Agaricomycetes</taxon>
        <taxon>Agaricomycetidae</taxon>
        <taxon>Agaricales</taxon>
        <taxon>Marasmiineae</taxon>
        <taxon>Marasmiaceae</taxon>
        <taxon>Marasmius</taxon>
    </lineage>
</organism>
<evidence type="ECO:0000256" key="10">
    <source>
        <dbReference type="ARBA" id="ARBA00023004"/>
    </source>
</evidence>
<dbReference type="SUPFAM" id="SSF48113">
    <property type="entry name" value="Heme-dependent peroxidases"/>
    <property type="match status" value="1"/>
</dbReference>
<reference evidence="17 18" key="1">
    <citation type="submission" date="2024-02" db="EMBL/GenBank/DDBJ databases">
        <title>A draft genome for the cacao thread blight pathogen Marasmius crinis-equi.</title>
        <authorList>
            <person name="Cohen S.P."/>
            <person name="Baruah I.K."/>
            <person name="Amoako-Attah I."/>
            <person name="Bukari Y."/>
            <person name="Meinhardt L.W."/>
            <person name="Bailey B.A."/>
        </authorList>
    </citation>
    <scope>NUCLEOTIDE SEQUENCE [LARGE SCALE GENOMIC DNA]</scope>
    <source>
        <strain evidence="17 18">GH-76</strain>
    </source>
</reference>
<dbReference type="InterPro" id="IPR019793">
    <property type="entry name" value="Peroxidases_heam-ligand_BS"/>
</dbReference>
<keyword evidence="6 14" id="KW-0479">Metal-binding</keyword>
<dbReference type="Proteomes" id="UP001465976">
    <property type="component" value="Unassembled WGS sequence"/>
</dbReference>
<evidence type="ECO:0000256" key="4">
    <source>
        <dbReference type="ARBA" id="ARBA00022559"/>
    </source>
</evidence>
<dbReference type="EMBL" id="JBAHYK010000061">
    <property type="protein sequence ID" value="KAL0579393.1"/>
    <property type="molecule type" value="Genomic_DNA"/>
</dbReference>
<dbReference type="InterPro" id="IPR019794">
    <property type="entry name" value="Peroxidases_AS"/>
</dbReference>
<keyword evidence="12" id="KW-0325">Glycoprotein</keyword>
<dbReference type="PRINTS" id="PR00458">
    <property type="entry name" value="PEROXIDASE"/>
</dbReference>
<dbReference type="PROSITE" id="PS50873">
    <property type="entry name" value="PEROXIDASE_4"/>
    <property type="match status" value="1"/>
</dbReference>
<keyword evidence="18" id="KW-1185">Reference proteome</keyword>
<evidence type="ECO:0000313" key="18">
    <source>
        <dbReference type="Proteomes" id="UP001465976"/>
    </source>
</evidence>
<comment type="caution">
    <text evidence="17">The sequence shown here is derived from an EMBL/GenBank/DDBJ whole genome shotgun (WGS) entry which is preliminary data.</text>
</comment>
<feature type="signal peptide" evidence="14">
    <location>
        <begin position="1"/>
        <end position="22"/>
    </location>
</feature>
<dbReference type="CDD" id="cd00692">
    <property type="entry name" value="ligninase"/>
    <property type="match status" value="1"/>
</dbReference>
<feature type="region of interest" description="Disordered" evidence="15">
    <location>
        <begin position="328"/>
        <end position="366"/>
    </location>
</feature>
<dbReference type="Gene3D" id="1.10.420.10">
    <property type="entry name" value="Peroxidase, domain 2"/>
    <property type="match status" value="1"/>
</dbReference>
<protein>
    <recommendedName>
        <fullName evidence="14">Peroxidase</fullName>
        <ecNumber evidence="14">1.11.1.-</ecNumber>
    </recommendedName>
</protein>
<evidence type="ECO:0000259" key="16">
    <source>
        <dbReference type="PROSITE" id="PS50873"/>
    </source>
</evidence>
<evidence type="ECO:0000256" key="13">
    <source>
        <dbReference type="ARBA" id="ARBA00023324"/>
    </source>
</evidence>
<dbReference type="Pfam" id="PF11895">
    <property type="entry name" value="Peroxidase_ext"/>
    <property type="match status" value="1"/>
</dbReference>